<keyword evidence="1" id="KW-1133">Transmembrane helix</keyword>
<feature type="transmembrane region" description="Helical" evidence="1">
    <location>
        <begin position="64"/>
        <end position="83"/>
    </location>
</feature>
<keyword evidence="1" id="KW-0472">Membrane</keyword>
<name>A0ABT2F870_9STRE</name>
<dbReference type="Pfam" id="PF10066">
    <property type="entry name" value="DUF2304"/>
    <property type="match status" value="1"/>
</dbReference>
<evidence type="ECO:0000313" key="3">
    <source>
        <dbReference type="Proteomes" id="UP001206548"/>
    </source>
</evidence>
<protein>
    <submittedName>
        <fullName evidence="2">DUF2304 domain-containing protein</fullName>
    </submittedName>
</protein>
<keyword evidence="3" id="KW-1185">Reference proteome</keyword>
<proteinExistence type="predicted"/>
<dbReference type="InterPro" id="IPR019277">
    <property type="entry name" value="DUF2304"/>
</dbReference>
<evidence type="ECO:0000256" key="1">
    <source>
        <dbReference type="SAM" id="Phobius"/>
    </source>
</evidence>
<dbReference type="EMBL" id="JANUXX010000003">
    <property type="protein sequence ID" value="MCS4488037.1"/>
    <property type="molecule type" value="Genomic_DNA"/>
</dbReference>
<reference evidence="2 3" key="1">
    <citation type="journal article" date="2023" name="Int. J. Syst. Evol. Microbiol.">
        <title>Streptococcus sciuri sp. nov., Staphylococcus marylandisciuri sp. nov. and Staphylococcus americanisciuri sp. nov., isolated from faeces of eastern grey squirrel (Sciurus carolinensis).</title>
        <authorList>
            <person name="Volokhov D.V."/>
            <person name="Zagorodnyaya T.A."/>
            <person name="Furtak V.A."/>
            <person name="Nattanmai G."/>
            <person name="Randall L."/>
            <person name="Jose S."/>
            <person name="Gao Y."/>
            <person name="Eisenberg T."/>
            <person name="Delmonte P."/>
            <person name="Blom J."/>
            <person name="Mitchell K.K."/>
        </authorList>
    </citation>
    <scope>NUCLEOTIDE SEQUENCE [LARGE SCALE GENOMIC DNA]</scope>
    <source>
        <strain evidence="2 3">SQ9-PEA</strain>
    </source>
</reference>
<gene>
    <name evidence="2" type="ORF">NXS10_03535</name>
</gene>
<sequence>MSIFSLVILVTSLLFLYFVIRGINKNKILFEQAAMWLLLGFLMVFCALFPSIPEWFGNLLGFQLTSNFILFLAVIVLMVLLFLQTIQMSKQKEEIKDLIQEVSMVKKDVAEDGDKRD</sequence>
<keyword evidence="1" id="KW-0812">Transmembrane</keyword>
<organism evidence="2 3">
    <name type="scientific">Streptococcus sciuri</name>
    <dbReference type="NCBI Taxonomy" id="2973939"/>
    <lineage>
        <taxon>Bacteria</taxon>
        <taxon>Bacillati</taxon>
        <taxon>Bacillota</taxon>
        <taxon>Bacilli</taxon>
        <taxon>Lactobacillales</taxon>
        <taxon>Streptococcaceae</taxon>
        <taxon>Streptococcus</taxon>
    </lineage>
</organism>
<feature type="transmembrane region" description="Helical" evidence="1">
    <location>
        <begin position="35"/>
        <end position="52"/>
    </location>
</feature>
<dbReference type="Proteomes" id="UP001206548">
    <property type="component" value="Unassembled WGS sequence"/>
</dbReference>
<accession>A0ABT2F870</accession>
<feature type="transmembrane region" description="Helical" evidence="1">
    <location>
        <begin position="6"/>
        <end position="23"/>
    </location>
</feature>
<dbReference type="RefSeq" id="WP_259137740.1">
    <property type="nucleotide sequence ID" value="NZ_JANUXX010000003.1"/>
</dbReference>
<comment type="caution">
    <text evidence="2">The sequence shown here is derived from an EMBL/GenBank/DDBJ whole genome shotgun (WGS) entry which is preliminary data.</text>
</comment>
<evidence type="ECO:0000313" key="2">
    <source>
        <dbReference type="EMBL" id="MCS4488037.1"/>
    </source>
</evidence>